<evidence type="ECO:0000259" key="2">
    <source>
        <dbReference type="PROSITE" id="PS50238"/>
    </source>
</evidence>
<feature type="domain" description="Rho-GAP" evidence="2">
    <location>
        <begin position="92"/>
        <end position="287"/>
    </location>
</feature>
<name>A0A6B2L508_9EUKA</name>
<dbReference type="GO" id="GO:0005096">
    <property type="term" value="F:GTPase activator activity"/>
    <property type="evidence" value="ECO:0007669"/>
    <property type="project" value="TreeGrafter"/>
</dbReference>
<dbReference type="SMART" id="SM00324">
    <property type="entry name" value="RhoGAP"/>
    <property type="match status" value="1"/>
</dbReference>
<dbReference type="GO" id="GO:0005737">
    <property type="term" value="C:cytoplasm"/>
    <property type="evidence" value="ECO:0007669"/>
    <property type="project" value="TreeGrafter"/>
</dbReference>
<dbReference type="CDD" id="cd00159">
    <property type="entry name" value="RhoGAP"/>
    <property type="match status" value="1"/>
</dbReference>
<proteinExistence type="predicted"/>
<dbReference type="InterPro" id="IPR008936">
    <property type="entry name" value="Rho_GTPase_activation_prot"/>
</dbReference>
<dbReference type="PROSITE" id="PS50238">
    <property type="entry name" value="RHOGAP"/>
    <property type="match status" value="1"/>
</dbReference>
<organism evidence="3">
    <name type="scientific">Arcella intermedia</name>
    <dbReference type="NCBI Taxonomy" id="1963864"/>
    <lineage>
        <taxon>Eukaryota</taxon>
        <taxon>Amoebozoa</taxon>
        <taxon>Tubulinea</taxon>
        <taxon>Elardia</taxon>
        <taxon>Arcellinida</taxon>
        <taxon>Sphaerothecina</taxon>
        <taxon>Arcellidae</taxon>
        <taxon>Arcella</taxon>
    </lineage>
</organism>
<dbReference type="AlphaFoldDB" id="A0A6B2L508"/>
<dbReference type="SUPFAM" id="SSF48350">
    <property type="entry name" value="GTPase activation domain, GAP"/>
    <property type="match status" value="1"/>
</dbReference>
<reference evidence="3" key="1">
    <citation type="journal article" date="2020" name="J. Eukaryot. Microbiol.">
        <title>De novo Sequencing, Assembly and Annotation of the Transcriptome for the Free-Living Testate Amoeba Arcella intermedia.</title>
        <authorList>
            <person name="Ribeiro G.M."/>
            <person name="Porfirio-Sousa A.L."/>
            <person name="Maurer-Alcala X.X."/>
            <person name="Katz L.A."/>
            <person name="Lahr D.J.G."/>
        </authorList>
    </citation>
    <scope>NUCLEOTIDE SEQUENCE</scope>
</reference>
<dbReference type="Gene3D" id="1.10.555.10">
    <property type="entry name" value="Rho GTPase activation protein"/>
    <property type="match status" value="1"/>
</dbReference>
<feature type="region of interest" description="Disordered" evidence="1">
    <location>
        <begin position="330"/>
        <end position="423"/>
    </location>
</feature>
<dbReference type="GO" id="GO:0007264">
    <property type="term" value="P:small GTPase-mediated signal transduction"/>
    <property type="evidence" value="ECO:0007669"/>
    <property type="project" value="TreeGrafter"/>
</dbReference>
<feature type="compositionally biased region" description="Pro residues" evidence="1">
    <location>
        <begin position="330"/>
        <end position="341"/>
    </location>
</feature>
<accession>A0A6B2L508</accession>
<protein>
    <recommendedName>
        <fullName evidence="2">Rho-GAP domain-containing protein</fullName>
    </recommendedName>
</protein>
<dbReference type="PANTHER" id="PTHR45808">
    <property type="entry name" value="RHO GTPASE-ACTIVATING PROTEIN 68F"/>
    <property type="match status" value="1"/>
</dbReference>
<dbReference type="EMBL" id="GIBP01003042">
    <property type="protein sequence ID" value="NDV32011.1"/>
    <property type="molecule type" value="Transcribed_RNA"/>
</dbReference>
<dbReference type="InterPro" id="IPR000198">
    <property type="entry name" value="RhoGAP_dom"/>
</dbReference>
<feature type="compositionally biased region" description="Basic and acidic residues" evidence="1">
    <location>
        <begin position="342"/>
        <end position="366"/>
    </location>
</feature>
<evidence type="ECO:0000256" key="1">
    <source>
        <dbReference type="SAM" id="MobiDB-lite"/>
    </source>
</evidence>
<evidence type="ECO:0000313" key="3">
    <source>
        <dbReference type="EMBL" id="NDV32011.1"/>
    </source>
</evidence>
<sequence length="423" mass="47673">MVLAAANKDAKEKLKELEFSSNIYSLKEIWPLKSMTLNTAPEPVEDDDKISFDVTLSEHSQSPIHANIISDDNFFAILRDQVDQSGDKVFGVDLMKLAKRTAVKDGIPEVVSITTNWIRDCLNRTSDVEGIFRKSGSYAEVEELKSRFDTGTVNSLGPNEDEHVIANIIKLYFREMPVPLIPFSHYHRFMEIAAKNAEISQTELLEQLKSPLASVPRPHLLLLFYLLKFLNDVSKFSQVTKMDSSNLAIVFASNIIKAQEETIEATLKFNHINSLIKIMIDNAYLLEKLVPIEPLNEEKNMDTDFIVQEIIKHTKLAPVYIDDPPALPLSDLPPPPYIPKPPENDIRDSRTERNRTSPRPATERNSRHSNHAHYPTNPALPSSPPMASAPVKEEVKPSSVLLDALITSPRRPSARTKVNPNRK</sequence>
<dbReference type="Pfam" id="PF00620">
    <property type="entry name" value="RhoGAP"/>
    <property type="match status" value="1"/>
</dbReference>
<dbReference type="PANTHER" id="PTHR45808:SF2">
    <property type="entry name" value="RHO GTPASE-ACTIVATING PROTEIN 68F"/>
    <property type="match status" value="1"/>
</dbReference>